<comment type="subunit">
    <text evidence="2">Homodimer.</text>
</comment>
<dbReference type="Gene3D" id="2.60.120.10">
    <property type="entry name" value="Jelly Rolls"/>
    <property type="match status" value="1"/>
</dbReference>
<keyword evidence="10" id="KW-0010">Activator</keyword>
<dbReference type="GO" id="GO:0003824">
    <property type="term" value="F:catalytic activity"/>
    <property type="evidence" value="ECO:0007669"/>
    <property type="project" value="UniProtKB-KW"/>
</dbReference>
<evidence type="ECO:0000259" key="13">
    <source>
        <dbReference type="PROSITE" id="PS50042"/>
    </source>
</evidence>
<feature type="domain" description="Cyclic nucleotide-binding" evidence="13">
    <location>
        <begin position="24"/>
        <end position="123"/>
    </location>
</feature>
<evidence type="ECO:0000256" key="12">
    <source>
        <dbReference type="ARBA" id="ARBA00031697"/>
    </source>
</evidence>
<dbReference type="GO" id="GO:0003700">
    <property type="term" value="F:DNA-binding transcription factor activity"/>
    <property type="evidence" value="ECO:0007669"/>
    <property type="project" value="InterPro"/>
</dbReference>
<dbReference type="EMBL" id="AVCJ01000010">
    <property type="protein sequence ID" value="KFL36935.1"/>
    <property type="molecule type" value="Genomic_DNA"/>
</dbReference>
<keyword evidence="4" id="KW-0678">Repressor</keyword>
<dbReference type="SUPFAM" id="SSF51206">
    <property type="entry name" value="cAMP-binding domain-like"/>
    <property type="match status" value="1"/>
</dbReference>
<dbReference type="PANTHER" id="PTHR24567">
    <property type="entry name" value="CRP FAMILY TRANSCRIPTIONAL REGULATORY PROTEIN"/>
    <property type="match status" value="1"/>
</dbReference>
<feature type="domain" description="HTH crp-type" evidence="14">
    <location>
        <begin position="159"/>
        <end position="231"/>
    </location>
</feature>
<proteinExistence type="predicted"/>
<dbReference type="InterPro" id="IPR018490">
    <property type="entry name" value="cNMP-bd_dom_sf"/>
</dbReference>
<gene>
    <name evidence="15" type="ORF">N788_11860</name>
</gene>
<dbReference type="PRINTS" id="PR00034">
    <property type="entry name" value="HTHCRP"/>
</dbReference>
<protein>
    <recommendedName>
        <fullName evidence="3">CRP-like protein Clp</fullName>
    </recommendedName>
    <alternativeName>
        <fullName evidence="12">Catabolite activation-like protein</fullName>
    </alternativeName>
</protein>
<evidence type="ECO:0000256" key="1">
    <source>
        <dbReference type="ARBA" id="ARBA00004496"/>
    </source>
</evidence>
<dbReference type="InterPro" id="IPR036388">
    <property type="entry name" value="WH-like_DNA-bd_sf"/>
</dbReference>
<evidence type="ECO:0000256" key="7">
    <source>
        <dbReference type="ARBA" id="ARBA00023015"/>
    </source>
</evidence>
<dbReference type="CDD" id="cd00038">
    <property type="entry name" value="CAP_ED"/>
    <property type="match status" value="1"/>
</dbReference>
<evidence type="ECO:0000256" key="4">
    <source>
        <dbReference type="ARBA" id="ARBA00022491"/>
    </source>
</evidence>
<evidence type="ECO:0000313" key="16">
    <source>
        <dbReference type="Proteomes" id="UP000029085"/>
    </source>
</evidence>
<evidence type="ECO:0000256" key="3">
    <source>
        <dbReference type="ARBA" id="ARBA00020769"/>
    </source>
</evidence>
<dbReference type="PANTHER" id="PTHR24567:SF68">
    <property type="entry name" value="DNA-BINDING TRANSCRIPTIONAL DUAL REGULATOR CRP"/>
    <property type="match status" value="1"/>
</dbReference>
<dbReference type="SMART" id="SM00419">
    <property type="entry name" value="HTH_CRP"/>
    <property type="match status" value="1"/>
</dbReference>
<dbReference type="PROSITE" id="PS00042">
    <property type="entry name" value="HTH_CRP_1"/>
    <property type="match status" value="1"/>
</dbReference>
<evidence type="ECO:0000259" key="14">
    <source>
        <dbReference type="PROSITE" id="PS51063"/>
    </source>
</evidence>
<organism evidence="15 16">
    <name type="scientific">Arenimonas donghaensis DSM 18148 = HO3-R19</name>
    <dbReference type="NCBI Taxonomy" id="1121014"/>
    <lineage>
        <taxon>Bacteria</taxon>
        <taxon>Pseudomonadati</taxon>
        <taxon>Pseudomonadota</taxon>
        <taxon>Gammaproteobacteria</taxon>
        <taxon>Lysobacterales</taxon>
        <taxon>Lysobacteraceae</taxon>
        <taxon>Arenimonas</taxon>
    </lineage>
</organism>
<dbReference type="SUPFAM" id="SSF46785">
    <property type="entry name" value="Winged helix' DNA-binding domain"/>
    <property type="match status" value="1"/>
</dbReference>
<dbReference type="InterPro" id="IPR012318">
    <property type="entry name" value="HTH_CRP"/>
</dbReference>
<evidence type="ECO:0000256" key="2">
    <source>
        <dbReference type="ARBA" id="ARBA00011738"/>
    </source>
</evidence>
<evidence type="ECO:0000256" key="9">
    <source>
        <dbReference type="ARBA" id="ARBA00023125"/>
    </source>
</evidence>
<comment type="subcellular location">
    <subcellularLocation>
        <location evidence="1">Cytoplasm</location>
    </subcellularLocation>
</comment>
<dbReference type="PROSITE" id="PS50042">
    <property type="entry name" value="CNMP_BINDING_3"/>
    <property type="match status" value="1"/>
</dbReference>
<accession>A0A087MJ82</accession>
<dbReference type="InterPro" id="IPR018335">
    <property type="entry name" value="Tscrpt_reg_HTH_Crp-type_CS"/>
</dbReference>
<dbReference type="InterPro" id="IPR036390">
    <property type="entry name" value="WH_DNA-bd_sf"/>
</dbReference>
<evidence type="ECO:0000256" key="11">
    <source>
        <dbReference type="ARBA" id="ARBA00023163"/>
    </source>
</evidence>
<reference evidence="16" key="1">
    <citation type="submission" date="2013-08" db="EMBL/GenBank/DDBJ databases">
        <title>Genome sequencing of Arenimonas donghaensis.</title>
        <authorList>
            <person name="Chen F."/>
            <person name="Wang G."/>
        </authorList>
    </citation>
    <scope>NUCLEOTIDE SEQUENCE [LARGE SCALE GENOMIC DNA]</scope>
    <source>
        <strain evidence="16">HO3-R19</strain>
    </source>
</reference>
<keyword evidence="5" id="KW-0021">Allosteric enzyme</keyword>
<name>A0A087MJ82_9GAMM</name>
<dbReference type="Pfam" id="PF00027">
    <property type="entry name" value="cNMP_binding"/>
    <property type="match status" value="1"/>
</dbReference>
<dbReference type="GO" id="GO:0003677">
    <property type="term" value="F:DNA binding"/>
    <property type="evidence" value="ECO:0007669"/>
    <property type="project" value="UniProtKB-KW"/>
</dbReference>
<evidence type="ECO:0000256" key="8">
    <source>
        <dbReference type="ARBA" id="ARBA00023026"/>
    </source>
</evidence>
<sequence>MAQDRTSPMPIQPHKVVNSPLAPDAATFSRFLDHCHRRRYPSRNDVFRPGTPATSLYYVVSGSLAVVSEEPDGRELILGYVNAGEFIGEMGLFFAADARAVVVRTRSACELAEINYDRLHQLFAGPLAAECPRILYAIGLQLSKRLLDTSRKASRLAFLDVSGRIVRTLHDLCQEPDALSHPQGTQIRVSRQELARIVGCSREMAGRVLKQLQEQGILHARGKTVVVYGTR</sequence>
<dbReference type="NCBIfam" id="NF008732">
    <property type="entry name" value="PRK11753.1"/>
    <property type="match status" value="1"/>
</dbReference>
<dbReference type="InterPro" id="IPR014710">
    <property type="entry name" value="RmlC-like_jellyroll"/>
</dbReference>
<keyword evidence="6" id="KW-0973">c-di-GMP</keyword>
<dbReference type="PROSITE" id="PS51063">
    <property type="entry name" value="HTH_CRP_2"/>
    <property type="match status" value="1"/>
</dbReference>
<comment type="caution">
    <text evidence="15">The sequence shown here is derived from an EMBL/GenBank/DDBJ whole genome shotgun (WGS) entry which is preliminary data.</text>
</comment>
<dbReference type="STRING" id="1121014.N788_11860"/>
<dbReference type="Gene3D" id="1.10.10.10">
    <property type="entry name" value="Winged helix-like DNA-binding domain superfamily/Winged helix DNA-binding domain"/>
    <property type="match status" value="1"/>
</dbReference>
<evidence type="ECO:0000256" key="6">
    <source>
        <dbReference type="ARBA" id="ARBA00022636"/>
    </source>
</evidence>
<dbReference type="Proteomes" id="UP000029085">
    <property type="component" value="Unassembled WGS sequence"/>
</dbReference>
<keyword evidence="8" id="KW-0843">Virulence</keyword>
<keyword evidence="16" id="KW-1185">Reference proteome</keyword>
<keyword evidence="11" id="KW-0804">Transcription</keyword>
<keyword evidence="7" id="KW-0805">Transcription regulation</keyword>
<dbReference type="InterPro" id="IPR050397">
    <property type="entry name" value="Env_Response_Regulators"/>
</dbReference>
<dbReference type="FunFam" id="1.10.10.10:FF:000006">
    <property type="entry name" value="cAMP-activated global transcriptional regulator CRP"/>
    <property type="match status" value="1"/>
</dbReference>
<dbReference type="PATRIC" id="fig|1121014.3.peg.1122"/>
<evidence type="ECO:0000256" key="10">
    <source>
        <dbReference type="ARBA" id="ARBA00023159"/>
    </source>
</evidence>
<reference evidence="15 16" key="2">
    <citation type="journal article" date="2015" name="Stand. Genomic Sci.">
        <title>High quality draft genomic sequence of Arenimonas donghaensis DSM 18148(T).</title>
        <authorList>
            <person name="Chen F."/>
            <person name="Wang H."/>
            <person name="Cao Y."/>
            <person name="Li X."/>
            <person name="Wang G."/>
        </authorList>
    </citation>
    <scope>NUCLEOTIDE SEQUENCE [LARGE SCALE GENOMIC DNA]</scope>
    <source>
        <strain evidence="15 16">HO3-R19</strain>
    </source>
</reference>
<dbReference type="Pfam" id="PF00325">
    <property type="entry name" value="Crp"/>
    <property type="match status" value="1"/>
</dbReference>
<evidence type="ECO:0000313" key="15">
    <source>
        <dbReference type="EMBL" id="KFL36935.1"/>
    </source>
</evidence>
<dbReference type="AlphaFoldDB" id="A0A087MJ82"/>
<dbReference type="InterPro" id="IPR000595">
    <property type="entry name" value="cNMP-bd_dom"/>
</dbReference>
<evidence type="ECO:0000256" key="5">
    <source>
        <dbReference type="ARBA" id="ARBA00022533"/>
    </source>
</evidence>
<dbReference type="SMART" id="SM00100">
    <property type="entry name" value="cNMP"/>
    <property type="match status" value="1"/>
</dbReference>
<dbReference type="GO" id="GO:0005829">
    <property type="term" value="C:cytosol"/>
    <property type="evidence" value="ECO:0007669"/>
    <property type="project" value="TreeGrafter"/>
</dbReference>
<keyword evidence="9" id="KW-0238">DNA-binding</keyword>